<accession>A0A1Y2LZX0</accession>
<feature type="compositionally biased region" description="Polar residues" evidence="1">
    <location>
        <begin position="17"/>
        <end position="37"/>
    </location>
</feature>
<protein>
    <recommendedName>
        <fullName evidence="2">BRCT domain-containing protein</fullName>
    </recommendedName>
</protein>
<dbReference type="AlphaFoldDB" id="A0A1Y2LZX0"/>
<dbReference type="STRING" id="105696.A0A1Y2LZX0"/>
<dbReference type="SUPFAM" id="SSF52113">
    <property type="entry name" value="BRCT domain"/>
    <property type="match status" value="1"/>
</dbReference>
<reference evidence="3 4" key="1">
    <citation type="journal article" date="2017" name="Genome Announc.">
        <title>Genome sequence of the saprophytic ascomycete Epicoccum nigrum ICMP 19927 strain isolated from New Zealand.</title>
        <authorList>
            <person name="Fokin M."/>
            <person name="Fleetwood D."/>
            <person name="Weir B.S."/>
            <person name="Villas-Boas S.G."/>
        </authorList>
    </citation>
    <scope>NUCLEOTIDE SEQUENCE [LARGE SCALE GENOMIC DNA]</scope>
    <source>
        <strain evidence="3 4">ICMP 19927</strain>
    </source>
</reference>
<proteinExistence type="predicted"/>
<evidence type="ECO:0000256" key="1">
    <source>
        <dbReference type="SAM" id="MobiDB-lite"/>
    </source>
</evidence>
<dbReference type="Gene3D" id="3.40.50.10190">
    <property type="entry name" value="BRCT domain"/>
    <property type="match status" value="1"/>
</dbReference>
<evidence type="ECO:0000313" key="3">
    <source>
        <dbReference type="EMBL" id="OSS49282.1"/>
    </source>
</evidence>
<dbReference type="InterPro" id="IPR001357">
    <property type="entry name" value="BRCT_dom"/>
</dbReference>
<dbReference type="PROSITE" id="PS50172">
    <property type="entry name" value="BRCT"/>
    <property type="match status" value="1"/>
</dbReference>
<feature type="region of interest" description="Disordered" evidence="1">
    <location>
        <begin position="1"/>
        <end position="85"/>
    </location>
</feature>
<evidence type="ECO:0000259" key="2">
    <source>
        <dbReference type="PROSITE" id="PS50172"/>
    </source>
</evidence>
<sequence>MSASTSTLSDCREPTRNNDGATPTPPSSTQLGSSTRPPRQPFFDPWNSSSSGHQRAENCLSGSTSWRASRGSKLGEGPRTDGQRSLVDIWRATKAGQKAVMDKKPSRGPYGLGDAQDSLPVLLLSQEQDTRDEPLESAFPPQQRPIFEGLCFFVNGSTAPLVSDHRFKHMLSAHGGRNSIVLGRRTVTHVVLGAANTNRGCGLAATKMQKEVARTGGKAIKYVTVEWVLESIKTGRRLPESRFAPLKLAHESQAVVLGTSNHKGATGTAHG</sequence>
<keyword evidence="4" id="KW-1185">Reference proteome</keyword>
<dbReference type="InParanoid" id="A0A1Y2LZX0"/>
<dbReference type="OMA" id="HYVSVEW"/>
<dbReference type="Pfam" id="PF16589">
    <property type="entry name" value="BRCT_2"/>
    <property type="match status" value="1"/>
</dbReference>
<gene>
    <name evidence="3" type="ORF">B5807_05784</name>
</gene>
<feature type="domain" description="BRCT" evidence="2">
    <location>
        <begin position="142"/>
        <end position="245"/>
    </location>
</feature>
<dbReference type="Proteomes" id="UP000193240">
    <property type="component" value="Unassembled WGS sequence"/>
</dbReference>
<dbReference type="EMBL" id="KZ107844">
    <property type="protein sequence ID" value="OSS49282.1"/>
    <property type="molecule type" value="Genomic_DNA"/>
</dbReference>
<name>A0A1Y2LZX0_EPING</name>
<dbReference type="InterPro" id="IPR036420">
    <property type="entry name" value="BRCT_dom_sf"/>
</dbReference>
<organism evidence="3 4">
    <name type="scientific">Epicoccum nigrum</name>
    <name type="common">Soil fungus</name>
    <name type="synonym">Epicoccum purpurascens</name>
    <dbReference type="NCBI Taxonomy" id="105696"/>
    <lineage>
        <taxon>Eukaryota</taxon>
        <taxon>Fungi</taxon>
        <taxon>Dikarya</taxon>
        <taxon>Ascomycota</taxon>
        <taxon>Pezizomycotina</taxon>
        <taxon>Dothideomycetes</taxon>
        <taxon>Pleosporomycetidae</taxon>
        <taxon>Pleosporales</taxon>
        <taxon>Pleosporineae</taxon>
        <taxon>Didymellaceae</taxon>
        <taxon>Epicoccum</taxon>
    </lineage>
</organism>
<evidence type="ECO:0000313" key="4">
    <source>
        <dbReference type="Proteomes" id="UP000193240"/>
    </source>
</evidence>